<dbReference type="InterPro" id="IPR036388">
    <property type="entry name" value="WH-like_DNA-bd_sf"/>
</dbReference>
<dbReference type="InterPro" id="IPR036390">
    <property type="entry name" value="WH_DNA-bd_sf"/>
</dbReference>
<evidence type="ECO:0000313" key="5">
    <source>
        <dbReference type="EMBL" id="SMB79992.1"/>
    </source>
</evidence>
<evidence type="ECO:0000313" key="6">
    <source>
        <dbReference type="Proteomes" id="UP000192731"/>
    </source>
</evidence>
<evidence type="ECO:0000256" key="2">
    <source>
        <dbReference type="ARBA" id="ARBA00023015"/>
    </source>
</evidence>
<name>A0A1W1UG39_DESTI</name>
<keyword evidence="4" id="KW-0804">Transcription</keyword>
<dbReference type="Gene3D" id="1.10.4040.10">
    <property type="entry name" value="Penicillinase repressor domain"/>
    <property type="match status" value="1"/>
</dbReference>
<dbReference type="STRING" id="656914.SAMN00017405_0821"/>
<reference evidence="5 6" key="1">
    <citation type="submission" date="2017-04" db="EMBL/GenBank/DDBJ databases">
        <authorList>
            <person name="Afonso C.L."/>
            <person name="Miller P.J."/>
            <person name="Scott M.A."/>
            <person name="Spackman E."/>
            <person name="Goraichik I."/>
            <person name="Dimitrov K.M."/>
            <person name="Suarez D.L."/>
            <person name="Swayne D.E."/>
        </authorList>
    </citation>
    <scope>NUCLEOTIDE SEQUENCE [LARGE SCALE GENOMIC DNA]</scope>
    <source>
        <strain evidence="5 6">DSM 11270</strain>
    </source>
</reference>
<sequence length="121" mass="14489">MEKYKLGEMEQRFADIIWDKAPIKTRNLIEICTEVFEWKRTTTYTMLKRLCERGIFKNENGTVKVLIRKDDFLAEKGEEFLEESFKGSLPRFLAAFTRRKKLSDKEIEEIQQLIDGYKREV</sequence>
<gene>
    <name evidence="5" type="ORF">SAMN00017405_0821</name>
</gene>
<comment type="similarity">
    <text evidence="1">Belongs to the BlaI transcriptional regulatory family.</text>
</comment>
<evidence type="ECO:0000256" key="3">
    <source>
        <dbReference type="ARBA" id="ARBA00023125"/>
    </source>
</evidence>
<dbReference type="AlphaFoldDB" id="A0A1W1UG39"/>
<dbReference type="EMBL" id="FWWT01000005">
    <property type="protein sequence ID" value="SMB79992.1"/>
    <property type="molecule type" value="Genomic_DNA"/>
</dbReference>
<dbReference type="Pfam" id="PF03965">
    <property type="entry name" value="Penicillinase_R"/>
    <property type="match status" value="1"/>
</dbReference>
<organism evidence="5 6">
    <name type="scientific">Desulfonispora thiosulfatigenes DSM 11270</name>
    <dbReference type="NCBI Taxonomy" id="656914"/>
    <lineage>
        <taxon>Bacteria</taxon>
        <taxon>Bacillati</taxon>
        <taxon>Bacillota</taxon>
        <taxon>Clostridia</taxon>
        <taxon>Eubacteriales</taxon>
        <taxon>Peptococcaceae</taxon>
        <taxon>Desulfonispora</taxon>
    </lineage>
</organism>
<dbReference type="GO" id="GO:0045892">
    <property type="term" value="P:negative regulation of DNA-templated transcription"/>
    <property type="evidence" value="ECO:0007669"/>
    <property type="project" value="InterPro"/>
</dbReference>
<dbReference type="RefSeq" id="WP_084051927.1">
    <property type="nucleotide sequence ID" value="NZ_FWWT01000005.1"/>
</dbReference>
<dbReference type="GO" id="GO:0003677">
    <property type="term" value="F:DNA binding"/>
    <property type="evidence" value="ECO:0007669"/>
    <property type="project" value="UniProtKB-KW"/>
</dbReference>
<keyword evidence="6" id="KW-1185">Reference proteome</keyword>
<keyword evidence="2" id="KW-0805">Transcription regulation</keyword>
<dbReference type="OrthoDB" id="9795583at2"/>
<accession>A0A1W1UG39</accession>
<dbReference type="Gene3D" id="1.10.10.10">
    <property type="entry name" value="Winged helix-like DNA-binding domain superfamily/Winged helix DNA-binding domain"/>
    <property type="match status" value="1"/>
</dbReference>
<evidence type="ECO:0000256" key="1">
    <source>
        <dbReference type="ARBA" id="ARBA00011046"/>
    </source>
</evidence>
<keyword evidence="3" id="KW-0238">DNA-binding</keyword>
<dbReference type="SUPFAM" id="SSF46785">
    <property type="entry name" value="Winged helix' DNA-binding domain"/>
    <property type="match status" value="1"/>
</dbReference>
<dbReference type="InterPro" id="IPR005650">
    <property type="entry name" value="BlaI_family"/>
</dbReference>
<proteinExistence type="inferred from homology"/>
<protein>
    <submittedName>
        <fullName evidence="5">Predicted transcriptional regulator</fullName>
    </submittedName>
</protein>
<evidence type="ECO:0000256" key="4">
    <source>
        <dbReference type="ARBA" id="ARBA00023163"/>
    </source>
</evidence>
<dbReference type="PIRSF" id="PIRSF019455">
    <property type="entry name" value="CopR_AtkY"/>
    <property type="match status" value="1"/>
</dbReference>
<dbReference type="Proteomes" id="UP000192731">
    <property type="component" value="Unassembled WGS sequence"/>
</dbReference>